<dbReference type="InterPro" id="IPR045633">
    <property type="entry name" value="DUF6414"/>
</dbReference>
<organism evidence="2 3">
    <name type="scientific">Pseudonocardia ailaonensis</name>
    <dbReference type="NCBI Taxonomy" id="367279"/>
    <lineage>
        <taxon>Bacteria</taxon>
        <taxon>Bacillati</taxon>
        <taxon>Actinomycetota</taxon>
        <taxon>Actinomycetes</taxon>
        <taxon>Pseudonocardiales</taxon>
        <taxon>Pseudonocardiaceae</taxon>
        <taxon>Pseudonocardia</taxon>
    </lineage>
</organism>
<evidence type="ECO:0000256" key="1">
    <source>
        <dbReference type="SAM" id="MobiDB-lite"/>
    </source>
</evidence>
<dbReference type="Proteomes" id="UP001500449">
    <property type="component" value="Unassembled WGS sequence"/>
</dbReference>
<evidence type="ECO:0000313" key="3">
    <source>
        <dbReference type="Proteomes" id="UP001500449"/>
    </source>
</evidence>
<name>A0ABN2MW00_9PSEU</name>
<dbReference type="EMBL" id="BAAAQK010000005">
    <property type="protein sequence ID" value="GAA1839288.1"/>
    <property type="molecule type" value="Genomic_DNA"/>
</dbReference>
<evidence type="ECO:0000313" key="2">
    <source>
        <dbReference type="EMBL" id="GAA1839288.1"/>
    </source>
</evidence>
<comment type="caution">
    <text evidence="2">The sequence shown here is derived from an EMBL/GenBank/DDBJ whole genome shotgun (WGS) entry which is preliminary data.</text>
</comment>
<proteinExistence type="predicted"/>
<reference evidence="2 3" key="1">
    <citation type="journal article" date="2019" name="Int. J. Syst. Evol. Microbiol.">
        <title>The Global Catalogue of Microorganisms (GCM) 10K type strain sequencing project: providing services to taxonomists for standard genome sequencing and annotation.</title>
        <authorList>
            <consortium name="The Broad Institute Genomics Platform"/>
            <consortium name="The Broad Institute Genome Sequencing Center for Infectious Disease"/>
            <person name="Wu L."/>
            <person name="Ma J."/>
        </authorList>
    </citation>
    <scope>NUCLEOTIDE SEQUENCE [LARGE SCALE GENOMIC DNA]</scope>
    <source>
        <strain evidence="2 3">JCM 16009</strain>
    </source>
</reference>
<gene>
    <name evidence="2" type="ORF">GCM10009836_17940</name>
</gene>
<protein>
    <submittedName>
        <fullName evidence="2">Uncharacterized protein</fullName>
    </submittedName>
</protein>
<accession>A0ABN2MW00</accession>
<sequence length="372" mass="40022">MHALGDAGVSIRNAAKLWADNHFMNDEIVPSEPNQPAPTIFREFLYADLERARSLFAQRLGGVPEEDKTTDSSMRHFAVGAKRVLGMGRESGRETYEQRSLLDALFPALEELLEAEEWLTDISDIVHDEEDEDPSTLLEVIEAGSIIRVTAYGSLFDAEYFARILGGASVAADGIAGVMKPPAEGAPQPRQKPKGQRGKPPIGDGVSRPAQLEDLVEDFPAELMGGGAVTADQFRSMIRVARGMFPSGLHLTLETDGGVGWTATARLQKGRQYLEADPDVLFSRYGTAAQEWTIVGSIGYFTESPEAPSLTEASFLGPNNQISRAAFVAGLNSMLGFVAGIGMADAPPYPGFSIIPLAVYRSIPKAAHAVAE</sequence>
<dbReference type="Pfam" id="PF19952">
    <property type="entry name" value="DUF6414"/>
    <property type="match status" value="1"/>
</dbReference>
<feature type="region of interest" description="Disordered" evidence="1">
    <location>
        <begin position="181"/>
        <end position="208"/>
    </location>
</feature>
<keyword evidence="3" id="KW-1185">Reference proteome</keyword>